<dbReference type="AlphaFoldDB" id="A0A4U0XCX8"/>
<reference evidence="3 4" key="1">
    <citation type="submission" date="2017-03" db="EMBL/GenBank/DDBJ databases">
        <title>Genomes of endolithic fungi from Antarctica.</title>
        <authorList>
            <person name="Coleine C."/>
            <person name="Masonjones S."/>
            <person name="Stajich J.E."/>
        </authorList>
    </citation>
    <scope>NUCLEOTIDE SEQUENCE [LARGE SCALE GENOMIC DNA]</scope>
    <source>
        <strain evidence="3 4">CCFEE 5187</strain>
    </source>
</reference>
<keyword evidence="4" id="KW-1185">Reference proteome</keyword>
<name>A0A4U0XCX8_9PEZI</name>
<dbReference type="InterPro" id="IPR024662">
    <property type="entry name" value="Trs65"/>
</dbReference>
<dbReference type="EMBL" id="NAJN01000412">
    <property type="protein sequence ID" value="TKA73696.1"/>
    <property type="molecule type" value="Genomic_DNA"/>
</dbReference>
<evidence type="ECO:0000259" key="2">
    <source>
        <dbReference type="Pfam" id="PF12735"/>
    </source>
</evidence>
<evidence type="ECO:0000256" key="1">
    <source>
        <dbReference type="SAM" id="MobiDB-lite"/>
    </source>
</evidence>
<protein>
    <recommendedName>
        <fullName evidence="2">Trafficking protein particle complex II-specific subunit 65 IgD3 domain-containing protein</fullName>
    </recommendedName>
</protein>
<feature type="region of interest" description="Disordered" evidence="1">
    <location>
        <begin position="397"/>
        <end position="426"/>
    </location>
</feature>
<dbReference type="PANTHER" id="PTHR28159:SF1">
    <property type="entry name" value="TRAFFICKING PROTEIN PARTICLE COMPLEX II-SPECIFIC SUBUNIT 65"/>
    <property type="match status" value="1"/>
</dbReference>
<dbReference type="InterPro" id="IPR055420">
    <property type="entry name" value="IgD3_Trs65"/>
</dbReference>
<organism evidence="3 4">
    <name type="scientific">Cryomyces minteri</name>
    <dbReference type="NCBI Taxonomy" id="331657"/>
    <lineage>
        <taxon>Eukaryota</taxon>
        <taxon>Fungi</taxon>
        <taxon>Dikarya</taxon>
        <taxon>Ascomycota</taxon>
        <taxon>Pezizomycotina</taxon>
        <taxon>Dothideomycetes</taxon>
        <taxon>Dothideomycetes incertae sedis</taxon>
        <taxon>Cryomyces</taxon>
    </lineage>
</organism>
<feature type="domain" description="Trafficking protein particle complex II-specific subunit 65 IgD3" evidence="2">
    <location>
        <begin position="405"/>
        <end position="579"/>
    </location>
</feature>
<dbReference type="PANTHER" id="PTHR28159">
    <property type="entry name" value="TRAFFICKING PROTEIN PARTICLE COMPLEX II-SPECIFIC SUBUNIT 65"/>
    <property type="match status" value="1"/>
</dbReference>
<accession>A0A4U0XCX8</accession>
<sequence length="586" mass="63915">MFFRYQIYGGALLIGYRHRRVLKIIRRPRIKWEWKVVNTQITFINTTATVPTVRNADELLPVYVVLRTPLTDEESVQSYFSQLSITVEAHASGTAVSAAPDVGAKELQQAPLAKDLLYSMTIAASQEPLVVISRSGAEAPVHSESFVFAVWRVNIPLTRPRVRLQKPSIYFTANAVLNSAEQTRAGMIEGQYLPSGVPASINLLECFRDDPALAGVKPRLSAARVQKIAPVAAVSENVLRPLKSSHRRSFRAGPALVSRIRYSRLGHPVKSTVIASLDLEVTSFAGCDVTVEEVSLGISDGRAEPCTGLDGLGLPLTCKPGDETTILYRLSPARIAGQTTTDNQTFHVLEINTIAHVLISEDCHPQINIRWRANVDLAPPAPSLLGNSNRRTSSQSLAFRLPGRDSIPSVDDNSLRPSPTETSNATNITLTFAGPPVVHVGETFRWDVSVVNRSPKPRRLALLALPRRRRGSGVRGHKPLASIATAISRDEHGADAMAEAVLDESVVYAMQKNGTQEPTGLVCLSPDVRIGPLASSACFTTELKFLVLTPGVLHLEALRVVDLDTKEVMDVRNLPDIIALERSRES</sequence>
<dbReference type="Proteomes" id="UP000308768">
    <property type="component" value="Unassembled WGS sequence"/>
</dbReference>
<feature type="compositionally biased region" description="Polar residues" evidence="1">
    <location>
        <begin position="411"/>
        <end position="426"/>
    </location>
</feature>
<evidence type="ECO:0000313" key="4">
    <source>
        <dbReference type="Proteomes" id="UP000308768"/>
    </source>
</evidence>
<dbReference type="GO" id="GO:1990071">
    <property type="term" value="C:TRAPPII protein complex"/>
    <property type="evidence" value="ECO:0007669"/>
    <property type="project" value="InterPro"/>
</dbReference>
<evidence type="ECO:0000313" key="3">
    <source>
        <dbReference type="EMBL" id="TKA73696.1"/>
    </source>
</evidence>
<dbReference type="GO" id="GO:0006891">
    <property type="term" value="P:intra-Golgi vesicle-mediated transport"/>
    <property type="evidence" value="ECO:0007669"/>
    <property type="project" value="InterPro"/>
</dbReference>
<dbReference type="Pfam" id="PF12735">
    <property type="entry name" value="IgD3_Trs65"/>
    <property type="match status" value="1"/>
</dbReference>
<comment type="caution">
    <text evidence="3">The sequence shown here is derived from an EMBL/GenBank/DDBJ whole genome shotgun (WGS) entry which is preliminary data.</text>
</comment>
<dbReference type="STRING" id="331657.A0A4U0XCX8"/>
<proteinExistence type="predicted"/>
<gene>
    <name evidence="3" type="ORF">B0A49_03561</name>
</gene>
<dbReference type="OrthoDB" id="5345392at2759"/>
<dbReference type="GO" id="GO:0005802">
    <property type="term" value="C:trans-Golgi network"/>
    <property type="evidence" value="ECO:0007669"/>
    <property type="project" value="TreeGrafter"/>
</dbReference>